<feature type="region of interest" description="Disordered" evidence="2">
    <location>
        <begin position="638"/>
        <end position="673"/>
    </location>
</feature>
<evidence type="ECO:0000256" key="1">
    <source>
        <dbReference type="PROSITE-ProRule" id="PRU00176"/>
    </source>
</evidence>
<keyword evidence="5" id="KW-1185">Reference proteome</keyword>
<organism evidence="4 5">
    <name type="scientific">Alectoria fallacina</name>
    <dbReference type="NCBI Taxonomy" id="1903189"/>
    <lineage>
        <taxon>Eukaryota</taxon>
        <taxon>Fungi</taxon>
        <taxon>Dikarya</taxon>
        <taxon>Ascomycota</taxon>
        <taxon>Pezizomycotina</taxon>
        <taxon>Lecanoromycetes</taxon>
        <taxon>OSLEUM clade</taxon>
        <taxon>Lecanoromycetidae</taxon>
        <taxon>Lecanorales</taxon>
        <taxon>Lecanorineae</taxon>
        <taxon>Parmeliaceae</taxon>
        <taxon>Alectoria</taxon>
    </lineage>
</organism>
<dbReference type="SUPFAM" id="SSF54928">
    <property type="entry name" value="RNA-binding domain, RBD"/>
    <property type="match status" value="2"/>
</dbReference>
<evidence type="ECO:0000313" key="5">
    <source>
        <dbReference type="Proteomes" id="UP000664203"/>
    </source>
</evidence>
<evidence type="ECO:0000313" key="4">
    <source>
        <dbReference type="EMBL" id="CAF9927777.1"/>
    </source>
</evidence>
<feature type="domain" description="RRM" evidence="3">
    <location>
        <begin position="451"/>
        <end position="529"/>
    </location>
</feature>
<feature type="compositionally biased region" description="Polar residues" evidence="2">
    <location>
        <begin position="35"/>
        <end position="51"/>
    </location>
</feature>
<evidence type="ECO:0000259" key="3">
    <source>
        <dbReference type="PROSITE" id="PS50102"/>
    </source>
</evidence>
<feature type="compositionally biased region" description="Basic and acidic residues" evidence="2">
    <location>
        <begin position="181"/>
        <end position="209"/>
    </location>
</feature>
<feature type="region of interest" description="Disordered" evidence="2">
    <location>
        <begin position="157"/>
        <end position="237"/>
    </location>
</feature>
<dbReference type="SMART" id="SM00360">
    <property type="entry name" value="RRM"/>
    <property type="match status" value="2"/>
</dbReference>
<dbReference type="AlphaFoldDB" id="A0A8H3FMG5"/>
<protein>
    <recommendedName>
        <fullName evidence="3">RRM domain-containing protein</fullName>
    </recommendedName>
</protein>
<accession>A0A8H3FMG5</accession>
<dbReference type="EMBL" id="CAJPDR010000235">
    <property type="protein sequence ID" value="CAF9927777.1"/>
    <property type="molecule type" value="Genomic_DNA"/>
</dbReference>
<dbReference type="CDD" id="cd00590">
    <property type="entry name" value="RRM_SF"/>
    <property type="match status" value="1"/>
</dbReference>
<feature type="compositionally biased region" description="Polar residues" evidence="2">
    <location>
        <begin position="216"/>
        <end position="227"/>
    </location>
</feature>
<dbReference type="InterPro" id="IPR035979">
    <property type="entry name" value="RBD_domain_sf"/>
</dbReference>
<dbReference type="PANTHER" id="PTHR23147">
    <property type="entry name" value="SERINE/ARGININE RICH SPLICING FACTOR"/>
    <property type="match status" value="1"/>
</dbReference>
<feature type="compositionally biased region" description="Low complexity" evidence="2">
    <location>
        <begin position="657"/>
        <end position="673"/>
    </location>
</feature>
<sequence length="673" mass="73898">MSHSPATPDKDGIRANASESKALLPSADKLTSTYKVKQASLTEPSPASTYGDTIAGGNSPVTPLEVGSHEFLVGLDDDTSVIEARNITFCPLPSMHIAVLIVQLMGQDHHMAGLINSLKAAQIDPAVETISGSPMTVRDGKYLPQLERRVDRGIFTEAQLSPSKTGNLNRNASSTSSPSTDRVKDIRESPSWRNKDGSFVRRSGNHGEDPFVSIANAGQPQGNNISFSPRRDRTGVPLSNDNAQAMLPPRACVFVANLVQTQSDDQLEHHVHVAFLQYGTCYVKIRRDARGMPFAFVQYEHENDAQRAISLGRGMLINGRPCRTEVAKVNRSLYLSKVSGGPISEPEARDVLSRHGPIESVWLCSQTDKEMFRLPDGIWVKFVYFQDCRDAQAIFRDHPVYRLEQPPLPEEVRSRQGGRQYQPVSPMQRSSPGRMLSSPQSASRRANADLCSIFVGNLPPNATDSQLREMFSMFGPITHVEIVRKPSVHAGINVFAFIEYLSPDMAVAAVQASPRMFGVDRLRVERKEISGTFALRDRVFASGGSPGSPYFVDSHEQMANLLQRVYNFGMTQGAQTQAMPPPVYAPYPYYQPYDLSQYGQFATSATPIDNNTATGIQTNGNGYSAQAMGHFQYPHPPASYLQCPQQSAPRPYQWPPADASADNDNASSSKGAF</sequence>
<feature type="compositionally biased region" description="Polar residues" evidence="2">
    <location>
        <begin position="417"/>
        <end position="441"/>
    </location>
</feature>
<dbReference type="InterPro" id="IPR000504">
    <property type="entry name" value="RRM_dom"/>
</dbReference>
<feature type="domain" description="RRM" evidence="3">
    <location>
        <begin position="251"/>
        <end position="329"/>
    </location>
</feature>
<feature type="compositionally biased region" description="Polar residues" evidence="2">
    <location>
        <begin position="158"/>
        <end position="180"/>
    </location>
</feature>
<dbReference type="InterPro" id="IPR050907">
    <property type="entry name" value="SRSF"/>
</dbReference>
<feature type="region of interest" description="Disordered" evidence="2">
    <location>
        <begin position="35"/>
        <end position="56"/>
    </location>
</feature>
<evidence type="ECO:0000256" key="2">
    <source>
        <dbReference type="SAM" id="MobiDB-lite"/>
    </source>
</evidence>
<dbReference type="OrthoDB" id="410044at2759"/>
<feature type="region of interest" description="Disordered" evidence="2">
    <location>
        <begin position="1"/>
        <end position="21"/>
    </location>
</feature>
<dbReference type="Proteomes" id="UP000664203">
    <property type="component" value="Unassembled WGS sequence"/>
</dbReference>
<comment type="caution">
    <text evidence="4">The sequence shown here is derived from an EMBL/GenBank/DDBJ whole genome shotgun (WGS) entry which is preliminary data.</text>
</comment>
<keyword evidence="1" id="KW-0694">RNA-binding</keyword>
<dbReference type="Gene3D" id="3.30.70.330">
    <property type="match status" value="2"/>
</dbReference>
<feature type="region of interest" description="Disordered" evidence="2">
    <location>
        <begin position="408"/>
        <end position="441"/>
    </location>
</feature>
<dbReference type="Pfam" id="PF00076">
    <property type="entry name" value="RRM_1"/>
    <property type="match status" value="2"/>
</dbReference>
<dbReference type="GO" id="GO:0003723">
    <property type="term" value="F:RNA binding"/>
    <property type="evidence" value="ECO:0007669"/>
    <property type="project" value="UniProtKB-UniRule"/>
</dbReference>
<name>A0A8H3FMG5_9LECA</name>
<reference evidence="4" key="1">
    <citation type="submission" date="2021-03" db="EMBL/GenBank/DDBJ databases">
        <authorList>
            <person name="Tagirdzhanova G."/>
        </authorList>
    </citation>
    <scope>NUCLEOTIDE SEQUENCE</scope>
</reference>
<dbReference type="PROSITE" id="PS50102">
    <property type="entry name" value="RRM"/>
    <property type="match status" value="2"/>
</dbReference>
<proteinExistence type="predicted"/>
<dbReference type="InterPro" id="IPR012677">
    <property type="entry name" value="Nucleotide-bd_a/b_plait_sf"/>
</dbReference>
<gene>
    <name evidence="4" type="ORF">ALECFALPRED_003821</name>
</gene>